<feature type="compositionally biased region" description="Low complexity" evidence="1">
    <location>
        <begin position="1547"/>
        <end position="1561"/>
    </location>
</feature>
<feature type="region of interest" description="Disordered" evidence="1">
    <location>
        <begin position="1421"/>
        <end position="1442"/>
    </location>
</feature>
<evidence type="ECO:0000259" key="2">
    <source>
        <dbReference type="PROSITE" id="PS50238"/>
    </source>
</evidence>
<evidence type="ECO:0000256" key="1">
    <source>
        <dbReference type="SAM" id="MobiDB-lite"/>
    </source>
</evidence>
<feature type="compositionally biased region" description="Polar residues" evidence="1">
    <location>
        <begin position="1424"/>
        <end position="1442"/>
    </location>
</feature>
<proteinExistence type="predicted"/>
<feature type="region of interest" description="Disordered" evidence="1">
    <location>
        <begin position="1261"/>
        <end position="1338"/>
    </location>
</feature>
<feature type="compositionally biased region" description="Basic and acidic residues" evidence="1">
    <location>
        <begin position="1323"/>
        <end position="1335"/>
    </location>
</feature>
<dbReference type="GO" id="GO:0005096">
    <property type="term" value="F:GTPase activator activity"/>
    <property type="evidence" value="ECO:0007669"/>
    <property type="project" value="TreeGrafter"/>
</dbReference>
<gene>
    <name evidence="3" type="primary">TAGAP</name>
    <name evidence="3" type="ORF">TR123472</name>
</gene>
<feature type="region of interest" description="Disordered" evidence="1">
    <location>
        <begin position="1494"/>
        <end position="1562"/>
    </location>
</feature>
<dbReference type="InterPro" id="IPR008936">
    <property type="entry name" value="Rho_GTPase_activation_prot"/>
</dbReference>
<name>A0A0X3P3Z2_SCHSO</name>
<feature type="region of interest" description="Disordered" evidence="1">
    <location>
        <begin position="1458"/>
        <end position="1479"/>
    </location>
</feature>
<dbReference type="SUPFAM" id="SSF48350">
    <property type="entry name" value="GTPase activation domain, GAP"/>
    <property type="match status" value="1"/>
</dbReference>
<feature type="region of interest" description="Disordered" evidence="1">
    <location>
        <begin position="1131"/>
        <end position="1180"/>
    </location>
</feature>
<dbReference type="GO" id="GO:0007165">
    <property type="term" value="P:signal transduction"/>
    <property type="evidence" value="ECO:0007669"/>
    <property type="project" value="InterPro"/>
</dbReference>
<organism evidence="3">
    <name type="scientific">Schistocephalus solidus</name>
    <name type="common">Tapeworm</name>
    <dbReference type="NCBI Taxonomy" id="70667"/>
    <lineage>
        <taxon>Eukaryota</taxon>
        <taxon>Metazoa</taxon>
        <taxon>Spiralia</taxon>
        <taxon>Lophotrochozoa</taxon>
        <taxon>Platyhelminthes</taxon>
        <taxon>Cestoda</taxon>
        <taxon>Eucestoda</taxon>
        <taxon>Diphyllobothriidea</taxon>
        <taxon>Diphyllobothriidae</taxon>
        <taxon>Schistocephalus</taxon>
    </lineage>
</organism>
<sequence length="1582" mass="175341">MQNRVANYERNRDSRSRKRFRNVEQEKNKLGYSRARSEIPSRGYKSMSNLSAIPVEDGEQPPAASTISKIWKWLKHNSGKDAAQTGGMGVTPVDRKPGPAQKVGYYGNLGLGEYVGAIDDDFADDDEDESENISKAPKSRSLINISVSNLWASENTEIVEIVVDRPPSDTPRSRKGSTATEGKISCKRQSLLDVITRRISSAAPPPASLVAMFDVPLQSLVSRLEENVETTSFGATEERWSLPAYVLTNDLRFYPGEQFTLQRIHDYLSELKGAIQWTQAVSQLCDEQLKRERQSTRGRRQKKLLDYTAAGAYADAETELRDLRVELACFQSKSAAFLQQKKKDMRSCAALLVTNNARLTSTCCFLPAVVDTNVREQTKYDQSGIRESPYRLLLNECSANLKLHPASSSLKETATQVILLLCTDVVLIARPHQTGGDDGVTSYTILACAPVTFLGTQQPTTGPACSSQYASLDTSSENSISLSQHSALPQTPQGDSAIGTSVSPQTAFLSSSSGVSTASNEDLAERQSEDGVFTGSDSCYSAQQPQQLPTEVLAEQVCKTLDSEGGPTDNVLSLYWPPSHRYYLQFPDFRSWIHCRSQLQGAIDQAQGAMAAHQLKVKVINHVAPENCVHKYLRINLSMTAAKLKDQALEAFNVGRSGYNSAIFASYFDASTTPYEIKLADDDRPFLLALYFASLEEQKAKTGDAKLTADTYLYALPRVLSLPIGPEKIPVTFSVRQVKPEVKKVVELQVPEVVVESPERPSRRRSRERPFSTLYDGRSTHLHGLKGLRSQSSYNLAELPSSKGDYDRRGRSKSRPRLAKVGHFSRFRCSADTRSATRQSVIFGQLPQDIWPDCHVSMSIMSLFVTVFYKGSLIEGIFRKSAMKSHQELMVLRVDSDDDPLSVQDCPPLLAASTLKQFFGQIPGHLLIDDYWTDWCELLQIQTDAELIAYAKMMMRRLPDVNQSLLAFLLFTLAQIRANEDSNRMSTLALATVWGPNLISRPNAQFTLEDSKIVCEIASVLIGRVTDLFFLQQADFHRTLSRVYQDFWAQINPTEAPVPEGHSILYVEESKCPERANSELGRRGKGTRKPRISHSISADATSVIESPKLSSSSSTKESFKFPVVKNYRRLPPLEQPDVNSPPPIPPRISRCSPALSNSSPENQDMRVSPVTTSTAREDRKLLQSEPVSYTKHYTCEGVSREEMPAFSQSHLSPNLGRRLRKIPQSNIFMDHRRTSAPHTTEGCSSALDQLGSLSPLPSKYPVCHSVPQPTGEYTPQKSSCPPSSPSIPESSDPAKIFLPGENGNRNIDLPSSPNAKTNASTDNLRDQSSLRRSSSDVDAQLQNRYVTINRRHGSQCKAESPTFVEDVSERSFSDVTRLHQSHFSPYLFSHFTLNRVDGVNQSELFNCYDTSWVCQLISDGAASKPTTTPSEGPSSLQLTSRGQRIVKTVDELRERFAATRREGSGELRSPERETPPHLRRTLALKHCNSSVMEPSQSRVEGDGNRVGRRINSLYEQNKGTDRWSKNYSRPDPFQQTGTGDSTEVHLSRGSSHASTGSSCSTLVGANSVSASYTPTSGDCSEY</sequence>
<dbReference type="Pfam" id="PF00620">
    <property type="entry name" value="RhoGAP"/>
    <property type="match status" value="1"/>
</dbReference>
<feature type="compositionally biased region" description="Low complexity" evidence="1">
    <location>
        <begin position="1105"/>
        <end position="1115"/>
    </location>
</feature>
<evidence type="ECO:0000313" key="3">
    <source>
        <dbReference type="EMBL" id="JAP46704.1"/>
    </source>
</evidence>
<dbReference type="EMBL" id="GEEE01016521">
    <property type="protein sequence ID" value="JAP46704.1"/>
    <property type="molecule type" value="Transcribed_RNA"/>
</dbReference>
<feature type="domain" description="Rho-GAP" evidence="2">
    <location>
        <begin position="841"/>
        <end position="1029"/>
    </location>
</feature>
<feature type="compositionally biased region" description="Polar residues" evidence="1">
    <location>
        <begin position="480"/>
        <end position="520"/>
    </location>
</feature>
<feature type="compositionally biased region" description="Polar residues" evidence="1">
    <location>
        <begin position="1094"/>
        <end position="1104"/>
    </location>
</feature>
<reference evidence="3" key="1">
    <citation type="submission" date="2016-01" db="EMBL/GenBank/DDBJ databases">
        <title>Reference transcriptome for the parasite Schistocephalus solidus: insights into the molecular evolution of parasitism.</title>
        <authorList>
            <person name="Hebert F.O."/>
            <person name="Grambauer S."/>
            <person name="Barber I."/>
            <person name="Landry C.R."/>
            <person name="Aubin-Horth N."/>
        </authorList>
    </citation>
    <scope>NUCLEOTIDE SEQUENCE</scope>
</reference>
<dbReference type="PANTHER" id="PTHR23179">
    <property type="entry name" value="T-CELL ACTIVATION RHO GTPASE ACTIVATING PROTEIN-RELATED"/>
    <property type="match status" value="1"/>
</dbReference>
<feature type="region of interest" description="Disordered" evidence="1">
    <location>
        <begin position="1"/>
        <end position="38"/>
    </location>
</feature>
<protein>
    <submittedName>
        <fullName evidence="3">T-cell activation Rho GTPase-activating protein</fullName>
    </submittedName>
</protein>
<feature type="compositionally biased region" description="Low complexity" evidence="1">
    <location>
        <begin position="1275"/>
        <end position="1293"/>
    </location>
</feature>
<dbReference type="Gene3D" id="1.10.555.10">
    <property type="entry name" value="Rho GTPase activation protein"/>
    <property type="match status" value="1"/>
</dbReference>
<dbReference type="PROSITE" id="PS50238">
    <property type="entry name" value="RHOGAP"/>
    <property type="match status" value="1"/>
</dbReference>
<dbReference type="SMART" id="SM00324">
    <property type="entry name" value="RhoGAP"/>
    <property type="match status" value="1"/>
</dbReference>
<dbReference type="InterPro" id="IPR000198">
    <property type="entry name" value="RhoGAP_dom"/>
</dbReference>
<feature type="compositionally biased region" description="Basic and acidic residues" evidence="1">
    <location>
        <begin position="1458"/>
        <end position="1476"/>
    </location>
</feature>
<accession>A0A0X3P3Z2</accession>
<feature type="compositionally biased region" description="Basic and acidic residues" evidence="1">
    <location>
        <begin position="21"/>
        <end position="38"/>
    </location>
</feature>
<feature type="compositionally biased region" description="Polar residues" evidence="1">
    <location>
        <begin position="1303"/>
        <end position="1322"/>
    </location>
</feature>
<feature type="region of interest" description="Disordered" evidence="1">
    <location>
        <begin position="1076"/>
        <end position="1115"/>
    </location>
</feature>
<feature type="region of interest" description="Disordered" evidence="1">
    <location>
        <begin position="480"/>
        <end position="540"/>
    </location>
</feature>
<feature type="compositionally biased region" description="Basic residues" evidence="1">
    <location>
        <begin position="1083"/>
        <end position="1092"/>
    </location>
</feature>
<dbReference type="CDD" id="cd00159">
    <property type="entry name" value="RhoGAP"/>
    <property type="match status" value="1"/>
</dbReference>
<dbReference type="PANTHER" id="PTHR23179:SF3">
    <property type="entry name" value="RHO GTPASE-ACTIVATING PROTEIN 20"/>
    <property type="match status" value="1"/>
</dbReference>